<dbReference type="STRING" id="288992.SAMN04488522_104782"/>
<feature type="transmembrane region" description="Helical" evidence="1">
    <location>
        <begin position="16"/>
        <end position="33"/>
    </location>
</feature>
<dbReference type="InterPro" id="IPR046139">
    <property type="entry name" value="DUF6141"/>
</dbReference>
<keyword evidence="1" id="KW-0472">Membrane</keyword>
<name>A0A1M5HRR8_9SPHI</name>
<dbReference type="OrthoDB" id="582675at2"/>
<dbReference type="EMBL" id="FQUQ01000004">
    <property type="protein sequence ID" value="SHG18623.1"/>
    <property type="molecule type" value="Genomic_DNA"/>
</dbReference>
<keyword evidence="1" id="KW-0812">Transmembrane</keyword>
<reference evidence="3" key="1">
    <citation type="submission" date="2016-11" db="EMBL/GenBank/DDBJ databases">
        <authorList>
            <person name="Varghese N."/>
            <person name="Submissions S."/>
        </authorList>
    </citation>
    <scope>NUCLEOTIDE SEQUENCE [LARGE SCALE GENOMIC DNA]</scope>
    <source>
        <strain evidence="3">DSM 16990</strain>
    </source>
</reference>
<evidence type="ECO:0000313" key="3">
    <source>
        <dbReference type="Proteomes" id="UP000184287"/>
    </source>
</evidence>
<keyword evidence="3" id="KW-1185">Reference proteome</keyword>
<keyword evidence="1" id="KW-1133">Transmembrane helix</keyword>
<sequence length="166" mass="19171">MTDKIVFSETQKFKQWWLWLILIGLNGLLIFGVSKQVIGGEKFGDQPATDTTLLFITGFVFLLSILFFNFRLETRVQTDGVYVRFFPFHRSFKYYSWEVIDRCYLRSYRPIGEYGGWGIRTGNKGNALNISGNQGLQLEFNNHDRLLIGTNKAKELAAVLDEIRGK</sequence>
<dbReference type="RefSeq" id="WP_073233567.1">
    <property type="nucleotide sequence ID" value="NZ_FQUQ01000004.1"/>
</dbReference>
<proteinExistence type="predicted"/>
<feature type="transmembrane region" description="Helical" evidence="1">
    <location>
        <begin position="53"/>
        <end position="70"/>
    </location>
</feature>
<accession>A0A1M5HRR8</accession>
<gene>
    <name evidence="2" type="ORF">SAMN04488522_104782</name>
</gene>
<organism evidence="2 3">
    <name type="scientific">Pedobacter caeni</name>
    <dbReference type="NCBI Taxonomy" id="288992"/>
    <lineage>
        <taxon>Bacteria</taxon>
        <taxon>Pseudomonadati</taxon>
        <taxon>Bacteroidota</taxon>
        <taxon>Sphingobacteriia</taxon>
        <taxon>Sphingobacteriales</taxon>
        <taxon>Sphingobacteriaceae</taxon>
        <taxon>Pedobacter</taxon>
    </lineage>
</organism>
<dbReference type="AlphaFoldDB" id="A0A1M5HRR8"/>
<evidence type="ECO:0000256" key="1">
    <source>
        <dbReference type="SAM" id="Phobius"/>
    </source>
</evidence>
<protein>
    <submittedName>
        <fullName evidence="2">Uncharacterized protein</fullName>
    </submittedName>
</protein>
<dbReference type="Proteomes" id="UP000184287">
    <property type="component" value="Unassembled WGS sequence"/>
</dbReference>
<evidence type="ECO:0000313" key="2">
    <source>
        <dbReference type="EMBL" id="SHG18623.1"/>
    </source>
</evidence>
<dbReference type="Pfam" id="PF19638">
    <property type="entry name" value="DUF6141"/>
    <property type="match status" value="1"/>
</dbReference>